<dbReference type="InterPro" id="IPR000792">
    <property type="entry name" value="Tscrpt_reg_LuxR_C"/>
</dbReference>
<protein>
    <recommendedName>
        <fullName evidence="1">HTH luxR-type domain-containing protein</fullName>
    </recommendedName>
</protein>
<dbReference type="SUPFAM" id="SSF46894">
    <property type="entry name" value="C-terminal effector domain of the bipartite response regulators"/>
    <property type="match status" value="1"/>
</dbReference>
<reference evidence="2 3" key="1">
    <citation type="submission" date="2020-04" db="EMBL/GenBank/DDBJ databases">
        <authorList>
            <person name="De Canck E."/>
        </authorList>
    </citation>
    <scope>NUCLEOTIDE SEQUENCE [LARGE SCALE GENOMIC DNA]</scope>
    <source>
        <strain evidence="2 3">LMG 28138</strain>
    </source>
</reference>
<name>A0A6S7D3M9_9BURK</name>
<organism evidence="2 3">
    <name type="scientific">Pararobbsia alpina</name>
    <dbReference type="NCBI Taxonomy" id="621374"/>
    <lineage>
        <taxon>Bacteria</taxon>
        <taxon>Pseudomonadati</taxon>
        <taxon>Pseudomonadota</taxon>
        <taxon>Betaproteobacteria</taxon>
        <taxon>Burkholderiales</taxon>
        <taxon>Burkholderiaceae</taxon>
        <taxon>Pararobbsia</taxon>
    </lineage>
</organism>
<evidence type="ECO:0000259" key="1">
    <source>
        <dbReference type="Pfam" id="PF00196"/>
    </source>
</evidence>
<dbReference type="InterPro" id="IPR016032">
    <property type="entry name" value="Sig_transdc_resp-reg_C-effctor"/>
</dbReference>
<dbReference type="Proteomes" id="UP000494115">
    <property type="component" value="Unassembled WGS sequence"/>
</dbReference>
<dbReference type="InterPro" id="IPR036388">
    <property type="entry name" value="WH-like_DNA-bd_sf"/>
</dbReference>
<keyword evidence="3" id="KW-1185">Reference proteome</keyword>
<dbReference type="Pfam" id="PF00196">
    <property type="entry name" value="GerE"/>
    <property type="match status" value="1"/>
</dbReference>
<dbReference type="EMBL" id="CADIKM010000073">
    <property type="protein sequence ID" value="CAB3805562.1"/>
    <property type="molecule type" value="Genomic_DNA"/>
</dbReference>
<evidence type="ECO:0000313" key="3">
    <source>
        <dbReference type="Proteomes" id="UP000494115"/>
    </source>
</evidence>
<evidence type="ECO:0000313" key="2">
    <source>
        <dbReference type="EMBL" id="CAB3805562.1"/>
    </source>
</evidence>
<feature type="domain" description="HTH luxR-type" evidence="1">
    <location>
        <begin position="32"/>
        <end position="60"/>
    </location>
</feature>
<gene>
    <name evidence="2" type="ORF">LMG28138_05679</name>
</gene>
<proteinExistence type="predicted"/>
<dbReference type="GO" id="GO:0003677">
    <property type="term" value="F:DNA binding"/>
    <property type="evidence" value="ECO:0007669"/>
    <property type="project" value="InterPro"/>
</dbReference>
<dbReference type="Gene3D" id="1.10.10.10">
    <property type="entry name" value="Winged helix-like DNA-binding domain superfamily/Winged helix DNA-binding domain"/>
    <property type="match status" value="1"/>
</dbReference>
<sequence>MARLNAASGPMMPRLVNMPGICRVKTTGPPRNLSEITVKVHRGQVMRKMKARSMPDLVRQAESLGVKPVRPTADIRTLSGKSAAENMRFSRFGEALLVFRESVVTRYRSGAT</sequence>
<dbReference type="AlphaFoldDB" id="A0A6S7D3M9"/>
<dbReference type="GO" id="GO:0006355">
    <property type="term" value="P:regulation of DNA-templated transcription"/>
    <property type="evidence" value="ECO:0007669"/>
    <property type="project" value="InterPro"/>
</dbReference>
<accession>A0A6S7D3M9</accession>